<comment type="caution">
    <text evidence="1">The sequence shown here is derived from an EMBL/GenBank/DDBJ whole genome shotgun (WGS) entry which is preliminary data.</text>
</comment>
<organism evidence="1 2">
    <name type="scientific">Xenotaenia resolanae</name>
    <dbReference type="NCBI Taxonomy" id="208358"/>
    <lineage>
        <taxon>Eukaryota</taxon>
        <taxon>Metazoa</taxon>
        <taxon>Chordata</taxon>
        <taxon>Craniata</taxon>
        <taxon>Vertebrata</taxon>
        <taxon>Euteleostomi</taxon>
        <taxon>Actinopterygii</taxon>
        <taxon>Neopterygii</taxon>
        <taxon>Teleostei</taxon>
        <taxon>Neoteleostei</taxon>
        <taxon>Acanthomorphata</taxon>
        <taxon>Ovalentaria</taxon>
        <taxon>Atherinomorphae</taxon>
        <taxon>Cyprinodontiformes</taxon>
        <taxon>Goodeidae</taxon>
        <taxon>Xenotaenia</taxon>
    </lineage>
</organism>
<proteinExistence type="predicted"/>
<dbReference type="Proteomes" id="UP001444071">
    <property type="component" value="Unassembled WGS sequence"/>
</dbReference>
<protein>
    <submittedName>
        <fullName evidence="1">Uncharacterized protein</fullName>
    </submittedName>
</protein>
<reference evidence="1 2" key="1">
    <citation type="submission" date="2021-06" db="EMBL/GenBank/DDBJ databases">
        <authorList>
            <person name="Palmer J.M."/>
        </authorList>
    </citation>
    <scope>NUCLEOTIDE SEQUENCE [LARGE SCALE GENOMIC DNA]</scope>
    <source>
        <strain evidence="1 2">XR_2019</strain>
        <tissue evidence="1">Muscle</tissue>
    </source>
</reference>
<keyword evidence="2" id="KW-1185">Reference proteome</keyword>
<dbReference type="EMBL" id="JAHRIM010064624">
    <property type="protein sequence ID" value="MEQ2272087.1"/>
    <property type="molecule type" value="Genomic_DNA"/>
</dbReference>
<evidence type="ECO:0000313" key="1">
    <source>
        <dbReference type="EMBL" id="MEQ2272087.1"/>
    </source>
</evidence>
<name>A0ABV0WR14_9TELE</name>
<sequence length="190" mass="21498">RELINGEMQHNQKESNYCFFVLSFLCRMALSKLIWEHPELPYFRPPPLHISVLKIEDSQKIIEWYFEEQTARPTTIKKNKIAIISDGHSVAKITLFEKFADKVKEGNSYLIRDHAVRGGAPPYGVVITTTTKSFRGPSLHIPPEVAMQADSLLAPPSTVTPLRDCHESKGLITIEGEIVEVCSPFFSFLV</sequence>
<feature type="non-terminal residue" evidence="1">
    <location>
        <position position="1"/>
    </location>
</feature>
<accession>A0ABV0WR14</accession>
<evidence type="ECO:0000313" key="2">
    <source>
        <dbReference type="Proteomes" id="UP001444071"/>
    </source>
</evidence>
<gene>
    <name evidence="1" type="ORF">XENORESO_014454</name>
</gene>